<protein>
    <submittedName>
        <fullName evidence="7 9">FERM domain-containing protein 4A</fullName>
    </submittedName>
</protein>
<comment type="subcellular location">
    <subcellularLocation>
        <location evidence="1">Cytoplasm</location>
    </subcellularLocation>
</comment>
<feature type="region of interest" description="Disordered" evidence="5">
    <location>
        <begin position="279"/>
        <end position="300"/>
    </location>
</feature>
<dbReference type="AlphaFoldDB" id="A0A2S2Q4M0"/>
<feature type="compositionally biased region" description="Pro residues" evidence="5">
    <location>
        <begin position="482"/>
        <end position="494"/>
    </location>
</feature>
<reference evidence="7" key="1">
    <citation type="submission" date="2018-04" db="EMBL/GenBank/DDBJ databases">
        <title>Transcriptome assembly of Sipha flava.</title>
        <authorList>
            <person name="Scully E.D."/>
            <person name="Geib S.M."/>
            <person name="Palmer N.A."/>
            <person name="Koch K."/>
            <person name="Bradshaw J."/>
            <person name="Heng-Moss T."/>
            <person name="Sarath G."/>
        </authorList>
    </citation>
    <scope>NUCLEOTIDE SEQUENCE</scope>
</reference>
<gene>
    <name evidence="7" type="primary">Frmd4a</name>
    <name evidence="9" type="synonym">LOC112689759</name>
    <name evidence="7" type="ORF">g.2711</name>
</gene>
<accession>A0A2S2Q4M0</accession>
<evidence type="ECO:0000313" key="7">
    <source>
        <dbReference type="EMBL" id="MBY72705.1"/>
    </source>
</evidence>
<dbReference type="PANTHER" id="PTHR46079">
    <property type="entry name" value="FERM DOMAIN-CONTAINING PROTEIN 4"/>
    <property type="match status" value="1"/>
</dbReference>
<keyword evidence="2" id="KW-0963">Cytoplasm</keyword>
<reference evidence="9" key="2">
    <citation type="submission" date="2025-04" db="UniProtKB">
        <authorList>
            <consortium name="RefSeq"/>
        </authorList>
    </citation>
    <scope>IDENTIFICATION</scope>
</reference>
<evidence type="ECO:0000256" key="3">
    <source>
        <dbReference type="ARBA" id="ARBA00023054"/>
    </source>
</evidence>
<dbReference type="Proteomes" id="UP000694846">
    <property type="component" value="Unplaced"/>
</dbReference>
<dbReference type="OrthoDB" id="10063592at2759"/>
<dbReference type="RefSeq" id="XP_025419383.1">
    <property type="nucleotide sequence ID" value="XM_025563598.1"/>
</dbReference>
<evidence type="ECO:0000313" key="9">
    <source>
        <dbReference type="RefSeq" id="XP_025419383.1"/>
    </source>
</evidence>
<dbReference type="PANTHER" id="PTHR46079:SF2">
    <property type="entry name" value="FERM DOMAIN-CONTAINING PROTEIN"/>
    <property type="match status" value="1"/>
</dbReference>
<evidence type="ECO:0000256" key="5">
    <source>
        <dbReference type="SAM" id="MobiDB-lite"/>
    </source>
</evidence>
<organism evidence="7">
    <name type="scientific">Sipha flava</name>
    <name type="common">yellow sugarcane aphid</name>
    <dbReference type="NCBI Taxonomy" id="143950"/>
    <lineage>
        <taxon>Eukaryota</taxon>
        <taxon>Metazoa</taxon>
        <taxon>Ecdysozoa</taxon>
        <taxon>Arthropoda</taxon>
        <taxon>Hexapoda</taxon>
        <taxon>Insecta</taxon>
        <taxon>Pterygota</taxon>
        <taxon>Neoptera</taxon>
        <taxon>Paraneoptera</taxon>
        <taxon>Hemiptera</taxon>
        <taxon>Sternorrhyncha</taxon>
        <taxon>Aphidomorpha</taxon>
        <taxon>Aphidoidea</taxon>
        <taxon>Aphididae</taxon>
        <taxon>Sipha</taxon>
    </lineage>
</organism>
<feature type="coiled-coil region" evidence="4">
    <location>
        <begin position="2"/>
        <end position="29"/>
    </location>
</feature>
<evidence type="ECO:0000256" key="2">
    <source>
        <dbReference type="ARBA" id="ARBA00022490"/>
    </source>
</evidence>
<keyword evidence="8" id="KW-1185">Reference proteome</keyword>
<dbReference type="InterPro" id="IPR021774">
    <property type="entry name" value="CUPID"/>
</dbReference>
<dbReference type="GO" id="GO:0090162">
    <property type="term" value="P:establishment of epithelial cell polarity"/>
    <property type="evidence" value="ECO:0007669"/>
    <property type="project" value="InterPro"/>
</dbReference>
<dbReference type="InterPro" id="IPR047176">
    <property type="entry name" value="FRMD4A/B"/>
</dbReference>
<evidence type="ECO:0000256" key="1">
    <source>
        <dbReference type="ARBA" id="ARBA00004496"/>
    </source>
</evidence>
<name>A0A2S2Q4M0_9HEMI</name>
<dbReference type="Pfam" id="PF11819">
    <property type="entry name" value="CUPID"/>
    <property type="match status" value="1"/>
</dbReference>
<proteinExistence type="predicted"/>
<dbReference type="EMBL" id="GGMS01003502">
    <property type="protein sequence ID" value="MBY72705.1"/>
    <property type="molecule type" value="Transcribed_RNA"/>
</dbReference>
<keyword evidence="3 4" id="KW-0175">Coiled coil</keyword>
<feature type="region of interest" description="Disordered" evidence="5">
    <location>
        <begin position="463"/>
        <end position="506"/>
    </location>
</feature>
<feature type="coiled-coil region" evidence="4">
    <location>
        <begin position="109"/>
        <end position="136"/>
    </location>
</feature>
<evidence type="ECO:0000259" key="6">
    <source>
        <dbReference type="Pfam" id="PF11819"/>
    </source>
</evidence>
<feature type="domain" description="Cytohesin Ubiquitin Protein Inducing" evidence="6">
    <location>
        <begin position="2"/>
        <end position="106"/>
    </location>
</feature>
<evidence type="ECO:0000256" key="4">
    <source>
        <dbReference type="SAM" id="Coils"/>
    </source>
</evidence>
<sequence length="564" mass="64088">MVASLQSRRKALEAKITEKNRELKRLCIQEAELTGSLPPEIPLDPGETPPTFRRRVGTSFTYPENLINKLKFKEEESVASLELEYKIQKGIAEAALGLANDETANKSVRRKHRMMYQQSQQRLAELETRINLCNNQKVKKKPRPESSYTTDFVNNHCVTDGSFVVPKEPNLLSLNPKVLPHKNNLRQSQSYNKFPGQRSSHDSRISNTWNTHEHISNSNMQPILLPRSTISLDKDHVTYPKDNGIFFNNATNLSSNNELSSKIVDQDFASKYRDRFGSLDRRHTRSSSSRSNSSIDHEPPVVPMPHYSNPPHIATTVLLPNQMYPENSLMRTHSLGNIKNENQQQTQKGFTDLDQVSLVAENRKNSEKKWLETSLDSSSVESGPILTHDLPPPIKLHTPPLIPQHDNKHQHSFEPLVNHFDNVPFESPKNHTVVQVGKWQPYREVTKPFEMSDFYKYSTRFRKPSGNSSNTSSEMVQNTNPSPSPPPPPPPPVPQNKGIYQPLKPLNCHPLAPPNMSVMEETVCPIDSFEPNNELCLDESVFANEMLSWYQDEATPQSRTATLV</sequence>
<dbReference type="GO" id="GO:0005737">
    <property type="term" value="C:cytoplasm"/>
    <property type="evidence" value="ECO:0007669"/>
    <property type="project" value="UniProtKB-SubCell"/>
</dbReference>
<feature type="compositionally biased region" description="Polar residues" evidence="5">
    <location>
        <begin position="465"/>
        <end position="480"/>
    </location>
</feature>
<evidence type="ECO:0000313" key="8">
    <source>
        <dbReference type="Proteomes" id="UP000694846"/>
    </source>
</evidence>